<name>A0A6G0SYZ0_APHGL</name>
<evidence type="ECO:0000313" key="1">
    <source>
        <dbReference type="EMBL" id="KAE9523472.1"/>
    </source>
</evidence>
<feature type="non-terminal residue" evidence="1">
    <location>
        <position position="1"/>
    </location>
</feature>
<dbReference type="Proteomes" id="UP000475862">
    <property type="component" value="Unassembled WGS sequence"/>
</dbReference>
<reference evidence="1 2" key="1">
    <citation type="submission" date="2019-08" db="EMBL/GenBank/DDBJ databases">
        <title>The genome of the soybean aphid Biotype 1, its phylome, world population structure and adaptation to the North American continent.</title>
        <authorList>
            <person name="Giordano R."/>
            <person name="Donthu R.K."/>
            <person name="Hernandez A.G."/>
            <person name="Wright C.L."/>
            <person name="Zimin A.V."/>
        </authorList>
    </citation>
    <scope>NUCLEOTIDE SEQUENCE [LARGE SCALE GENOMIC DNA]</scope>
    <source>
        <tissue evidence="1">Whole aphids</tissue>
    </source>
</reference>
<comment type="caution">
    <text evidence="1">The sequence shown here is derived from an EMBL/GenBank/DDBJ whole genome shotgun (WGS) entry which is preliminary data.</text>
</comment>
<protein>
    <submittedName>
        <fullName evidence="1">Uncharacterized protein</fullName>
    </submittedName>
</protein>
<accession>A0A6G0SYZ0</accession>
<proteinExistence type="predicted"/>
<sequence length="185" mass="21616">SVLEVYLSIQISSVDQFGHKELKFGAVLTSGLVSDGKVNTLVVNQKRITVNTWIFLPNVIYGHLKYSFLFSFYFINVENIFLAKSKYLKMYYKVPYELITKLTNHFRSESFFVYNVIHKAPDVQQSNTHLTTLFFFFHVQIFDSKPGKLYNLTMQVTPKSNKMNMEPKIISNFELLDLIFDCTHK</sequence>
<dbReference type="AlphaFoldDB" id="A0A6G0SYZ0"/>
<dbReference type="EMBL" id="VYZN01000079">
    <property type="protein sequence ID" value="KAE9523472.1"/>
    <property type="molecule type" value="Genomic_DNA"/>
</dbReference>
<organism evidence="1 2">
    <name type="scientific">Aphis glycines</name>
    <name type="common">Soybean aphid</name>
    <dbReference type="NCBI Taxonomy" id="307491"/>
    <lineage>
        <taxon>Eukaryota</taxon>
        <taxon>Metazoa</taxon>
        <taxon>Ecdysozoa</taxon>
        <taxon>Arthropoda</taxon>
        <taxon>Hexapoda</taxon>
        <taxon>Insecta</taxon>
        <taxon>Pterygota</taxon>
        <taxon>Neoptera</taxon>
        <taxon>Paraneoptera</taxon>
        <taxon>Hemiptera</taxon>
        <taxon>Sternorrhyncha</taxon>
        <taxon>Aphidomorpha</taxon>
        <taxon>Aphidoidea</taxon>
        <taxon>Aphididae</taxon>
        <taxon>Aphidini</taxon>
        <taxon>Aphis</taxon>
        <taxon>Aphis</taxon>
    </lineage>
</organism>
<evidence type="ECO:0000313" key="2">
    <source>
        <dbReference type="Proteomes" id="UP000475862"/>
    </source>
</evidence>
<keyword evidence="2" id="KW-1185">Reference proteome</keyword>
<gene>
    <name evidence="1" type="ORF">AGLY_016024</name>
</gene>